<dbReference type="Proteomes" id="UP000238191">
    <property type="component" value="Unassembled WGS sequence"/>
</dbReference>
<dbReference type="InterPro" id="IPR042204">
    <property type="entry name" value="2Fe-2S-bd_N"/>
</dbReference>
<evidence type="ECO:0000313" key="2">
    <source>
        <dbReference type="EMBL" id="PPU67049.1"/>
    </source>
</evidence>
<keyword evidence="3" id="KW-1185">Reference proteome</keyword>
<evidence type="ECO:0000313" key="3">
    <source>
        <dbReference type="Proteomes" id="UP000238191"/>
    </source>
</evidence>
<protein>
    <submittedName>
        <fullName evidence="2">(2Fe-2S)-binding protein</fullName>
    </submittedName>
</protein>
<dbReference type="RefSeq" id="WP_046962464.1">
    <property type="nucleotide sequence ID" value="NZ_MDEI01000017.1"/>
</dbReference>
<dbReference type="Pfam" id="PF13510">
    <property type="entry name" value="Fer2_4"/>
    <property type="match status" value="1"/>
</dbReference>
<dbReference type="GO" id="GO:0016491">
    <property type="term" value="F:oxidoreductase activity"/>
    <property type="evidence" value="ECO:0007669"/>
    <property type="project" value="UniProtKB-KW"/>
</dbReference>
<sequence>MSAMVRLYVDAQPVDVPAGASVAAAVAQATLQFRQSSSGQPRSPLCGMGVCFECRVRIDGIAQQRACLVDAHEGMQVRTDG</sequence>
<dbReference type="GO" id="GO:0051536">
    <property type="term" value="F:iron-sulfur cluster binding"/>
    <property type="evidence" value="ECO:0007669"/>
    <property type="project" value="InterPro"/>
</dbReference>
<dbReference type="OrthoDB" id="573392at2"/>
<organism evidence="2 3">
    <name type="scientific">Xanthomonas pisi</name>
    <dbReference type="NCBI Taxonomy" id="56457"/>
    <lineage>
        <taxon>Bacteria</taxon>
        <taxon>Pseudomonadati</taxon>
        <taxon>Pseudomonadota</taxon>
        <taxon>Gammaproteobacteria</taxon>
        <taxon>Lysobacterales</taxon>
        <taxon>Lysobacteraceae</taxon>
        <taxon>Xanthomonas</taxon>
    </lineage>
</organism>
<proteinExistence type="predicted"/>
<dbReference type="Gene3D" id="3.10.20.440">
    <property type="entry name" value="2Fe-2S iron-sulphur cluster binding domain, sarcosine oxidase, alpha subunit, N-terminal domain"/>
    <property type="match status" value="1"/>
</dbReference>
<dbReference type="SUPFAM" id="SSF54292">
    <property type="entry name" value="2Fe-2S ferredoxin-like"/>
    <property type="match status" value="1"/>
</dbReference>
<evidence type="ECO:0000256" key="1">
    <source>
        <dbReference type="ARBA" id="ARBA00023002"/>
    </source>
</evidence>
<dbReference type="AlphaFoldDB" id="A0A2S7CZZ4"/>
<dbReference type="EMBL" id="MDEI01000017">
    <property type="protein sequence ID" value="PPU67049.1"/>
    <property type="molecule type" value="Genomic_DNA"/>
</dbReference>
<name>A0A2S7CZZ4_9XANT</name>
<reference evidence="3" key="1">
    <citation type="submission" date="2016-08" db="EMBL/GenBank/DDBJ databases">
        <authorList>
            <person name="Merda D."/>
            <person name="Briand M."/>
            <person name="Taghouti G."/>
            <person name="Carrere S."/>
            <person name="Gouzy J."/>
            <person name="Portier P."/>
            <person name="Jacques M.-A."/>
            <person name="Fischer-Le Saux M."/>
        </authorList>
    </citation>
    <scope>NUCLEOTIDE SEQUENCE [LARGE SCALE GENOMIC DNA]</scope>
    <source>
        <strain evidence="3">CFBP4643</strain>
    </source>
</reference>
<keyword evidence="1" id="KW-0560">Oxidoreductase</keyword>
<dbReference type="InterPro" id="IPR036010">
    <property type="entry name" value="2Fe-2S_ferredoxin-like_sf"/>
</dbReference>
<accession>A0A2S7CZZ4</accession>
<comment type="caution">
    <text evidence="2">The sequence shown here is derived from an EMBL/GenBank/DDBJ whole genome shotgun (WGS) entry which is preliminary data.</text>
</comment>
<gene>
    <name evidence="2" type="ORF">XpiCFBP4643_17490</name>
</gene>